<evidence type="ECO:0000256" key="4">
    <source>
        <dbReference type="ARBA" id="ARBA00022763"/>
    </source>
</evidence>
<evidence type="ECO:0000256" key="6">
    <source>
        <dbReference type="HAMAP-Rule" id="MF_01113"/>
    </source>
</evidence>
<dbReference type="InterPro" id="IPR043128">
    <property type="entry name" value="Rev_trsase/Diguanyl_cyclase"/>
</dbReference>
<keyword evidence="6 8" id="KW-0808">Transferase</keyword>
<protein>
    <recommendedName>
        <fullName evidence="6">DNA polymerase IV</fullName>
        <shortName evidence="6">Pol IV</shortName>
        <ecNumber evidence="6">2.7.7.7</ecNumber>
    </recommendedName>
</protein>
<gene>
    <name evidence="6 8" type="primary">dinB</name>
    <name evidence="8" type="ORF">IAC74_03815</name>
</gene>
<evidence type="ECO:0000256" key="2">
    <source>
        <dbReference type="ARBA" id="ARBA00022457"/>
    </source>
</evidence>
<comment type="catalytic activity">
    <reaction evidence="6">
        <text>DNA(n) + a 2'-deoxyribonucleoside 5'-triphosphate = DNA(n+1) + diphosphate</text>
        <dbReference type="Rhea" id="RHEA:22508"/>
        <dbReference type="Rhea" id="RHEA-COMP:17339"/>
        <dbReference type="Rhea" id="RHEA-COMP:17340"/>
        <dbReference type="ChEBI" id="CHEBI:33019"/>
        <dbReference type="ChEBI" id="CHEBI:61560"/>
        <dbReference type="ChEBI" id="CHEBI:173112"/>
        <dbReference type="EC" id="2.7.7.7"/>
    </reaction>
</comment>
<dbReference type="Pfam" id="PF11799">
    <property type="entry name" value="IMS_C"/>
    <property type="match status" value="1"/>
</dbReference>
<comment type="similarity">
    <text evidence="1 6">Belongs to the DNA polymerase type-Y family.</text>
</comment>
<comment type="subunit">
    <text evidence="6">Monomer.</text>
</comment>
<dbReference type="SUPFAM" id="SSF100879">
    <property type="entry name" value="Lesion bypass DNA polymerase (Y-family), little finger domain"/>
    <property type="match status" value="1"/>
</dbReference>
<feature type="site" description="Substrate discrimination" evidence="6">
    <location>
        <position position="15"/>
    </location>
</feature>
<dbReference type="EMBL" id="DVOF01000112">
    <property type="protein sequence ID" value="HIV02677.1"/>
    <property type="molecule type" value="Genomic_DNA"/>
</dbReference>
<dbReference type="Pfam" id="PF00817">
    <property type="entry name" value="IMS"/>
    <property type="match status" value="1"/>
</dbReference>
<dbReference type="InterPro" id="IPR001126">
    <property type="entry name" value="UmuC"/>
</dbReference>
<evidence type="ECO:0000256" key="3">
    <source>
        <dbReference type="ARBA" id="ARBA00022695"/>
    </source>
</evidence>
<keyword evidence="6" id="KW-0235">DNA replication</keyword>
<dbReference type="Gene3D" id="3.30.1490.100">
    <property type="entry name" value="DNA polymerase, Y-family, little finger domain"/>
    <property type="match status" value="1"/>
</dbReference>
<keyword evidence="4 6" id="KW-0227">DNA damage</keyword>
<dbReference type="GO" id="GO:0006281">
    <property type="term" value="P:DNA repair"/>
    <property type="evidence" value="ECO:0007669"/>
    <property type="project" value="UniProtKB-UniRule"/>
</dbReference>
<keyword evidence="3 6" id="KW-0548">Nucleotidyltransferase</keyword>
<dbReference type="SUPFAM" id="SSF56672">
    <property type="entry name" value="DNA/RNA polymerases"/>
    <property type="match status" value="1"/>
</dbReference>
<reference evidence="8" key="2">
    <citation type="journal article" date="2021" name="PeerJ">
        <title>Extensive microbial diversity within the chicken gut microbiome revealed by metagenomics and culture.</title>
        <authorList>
            <person name="Gilroy R."/>
            <person name="Ravi A."/>
            <person name="Getino M."/>
            <person name="Pursley I."/>
            <person name="Horton D.L."/>
            <person name="Alikhan N.F."/>
            <person name="Baker D."/>
            <person name="Gharbi K."/>
            <person name="Hall N."/>
            <person name="Watson M."/>
            <person name="Adriaenssens E.M."/>
            <person name="Foster-Nyarko E."/>
            <person name="Jarju S."/>
            <person name="Secka A."/>
            <person name="Antonio M."/>
            <person name="Oren A."/>
            <person name="Chaudhuri R.R."/>
            <person name="La Ragione R."/>
            <person name="Hildebrand F."/>
            <person name="Pallen M.J."/>
        </authorList>
    </citation>
    <scope>NUCLEOTIDE SEQUENCE</scope>
    <source>
        <strain evidence="8">4920</strain>
    </source>
</reference>
<dbReference type="EC" id="2.7.7.7" evidence="6"/>
<proteinExistence type="inferred from homology"/>
<dbReference type="Proteomes" id="UP000886743">
    <property type="component" value="Unassembled WGS sequence"/>
</dbReference>
<feature type="binding site" evidence="6">
    <location>
        <position position="106"/>
    </location>
    <ligand>
        <name>Mg(2+)</name>
        <dbReference type="ChEBI" id="CHEBI:18420"/>
    </ligand>
</feature>
<keyword evidence="6" id="KW-0234">DNA repair</keyword>
<keyword evidence="6" id="KW-0460">Magnesium</keyword>
<dbReference type="InterPro" id="IPR036775">
    <property type="entry name" value="DNA_pol_Y-fam_lit_finger_sf"/>
</dbReference>
<dbReference type="InterPro" id="IPR017961">
    <property type="entry name" value="DNA_pol_Y-fam_little_finger"/>
</dbReference>
<comment type="caution">
    <text evidence="8">The sequence shown here is derived from an EMBL/GenBank/DDBJ whole genome shotgun (WGS) entry which is preliminary data.</text>
</comment>
<comment type="subcellular location">
    <subcellularLocation>
        <location evidence="6">Cytoplasm</location>
    </subcellularLocation>
</comment>
<dbReference type="CDD" id="cd03586">
    <property type="entry name" value="PolY_Pol_IV_kappa"/>
    <property type="match status" value="1"/>
</dbReference>
<dbReference type="GO" id="GO:0006261">
    <property type="term" value="P:DNA-templated DNA replication"/>
    <property type="evidence" value="ECO:0007669"/>
    <property type="project" value="UniProtKB-UniRule"/>
</dbReference>
<evidence type="ECO:0000256" key="1">
    <source>
        <dbReference type="ARBA" id="ARBA00010945"/>
    </source>
</evidence>
<accession>A0A9D1NHI1</accession>
<dbReference type="InterPro" id="IPR022880">
    <property type="entry name" value="DNApol_IV"/>
</dbReference>
<dbReference type="GO" id="GO:0005829">
    <property type="term" value="C:cytosol"/>
    <property type="evidence" value="ECO:0007669"/>
    <property type="project" value="TreeGrafter"/>
</dbReference>
<sequence>MTDRTILHCDMNNFYASVECLYNPALRGKPVAVGGDVEARHGIILAKNYEAKKYGVQTGEALWQAKQKCPGLTIVPPSFDKYLRFSRLAREIYGCYTDRIESFGLDECWLDLTGSERLFGDGKAVADRLRERIKFELGVTISVGVSYNKIFSKLGSDMKKPDATTVITRENYKNVVWPLPVSDLLFVGPATTRKLARYGVHTIGQLAQADGEWLGRRLGKNGRTLYAFANGLDCSPVVANDAVSVIKSVGNSITAPHDLVTDEDVKLTLFILAESVAARLREQGLRCTTVQISIRDNELFRYERQGKLDAPTSATRPIADKAYALYKQHHTSSKPIRSLGVRGTGLVTQDNVQLSFLAEAVKIQKQNDLESAIDGIRSRFGHSAVLRGIVLTDSAMAHIDPKGGHVIHPEPFGW</sequence>
<keyword evidence="6" id="KW-0963">Cytoplasm</keyword>
<dbReference type="GO" id="GO:0003684">
    <property type="term" value="F:damaged DNA binding"/>
    <property type="evidence" value="ECO:0007669"/>
    <property type="project" value="InterPro"/>
</dbReference>
<comment type="function">
    <text evidence="6">Poorly processive, error-prone DNA polymerase involved in untargeted mutagenesis. Copies undamaged DNA at stalled replication forks, which arise in vivo from mismatched or misaligned primer ends. These misaligned primers can be extended by PolIV. Exhibits no 3'-5' exonuclease (proofreading) activity. May be involved in translesional synthesis, in conjunction with the beta clamp from PolIII.</text>
</comment>
<keyword evidence="2 6" id="KW-0515">Mutator protein</keyword>
<dbReference type="GO" id="GO:0003887">
    <property type="term" value="F:DNA-directed DNA polymerase activity"/>
    <property type="evidence" value="ECO:0007669"/>
    <property type="project" value="UniProtKB-UniRule"/>
</dbReference>
<dbReference type="Gene3D" id="3.40.1170.60">
    <property type="match status" value="1"/>
</dbReference>
<dbReference type="Gene3D" id="3.30.70.270">
    <property type="match status" value="1"/>
</dbReference>
<dbReference type="GO" id="GO:0042276">
    <property type="term" value="P:error-prone translesion synthesis"/>
    <property type="evidence" value="ECO:0007669"/>
    <property type="project" value="TreeGrafter"/>
</dbReference>
<organism evidence="8 9">
    <name type="scientific">Candidatus Aphodoplasma excrementigallinarum</name>
    <dbReference type="NCBI Taxonomy" id="2840673"/>
    <lineage>
        <taxon>Bacteria</taxon>
        <taxon>Bacillati</taxon>
        <taxon>Bacillota</taxon>
        <taxon>Clostridia</taxon>
        <taxon>Eubacteriales</taxon>
        <taxon>Candidatus Aphodoplasma</taxon>
    </lineage>
</organism>
<comment type="cofactor">
    <cofactor evidence="6">
        <name>Mg(2+)</name>
        <dbReference type="ChEBI" id="CHEBI:18420"/>
    </cofactor>
    <text evidence="6">Binds 2 magnesium ions per subunit.</text>
</comment>
<evidence type="ECO:0000259" key="7">
    <source>
        <dbReference type="PROSITE" id="PS50173"/>
    </source>
</evidence>
<keyword evidence="5 6" id="KW-0239">DNA-directed DNA polymerase</keyword>
<dbReference type="HAMAP" id="MF_01113">
    <property type="entry name" value="DNApol_IV"/>
    <property type="match status" value="1"/>
</dbReference>
<dbReference type="PANTHER" id="PTHR11076:SF35">
    <property type="entry name" value="DNA REPAIR PROTEIN HOMOLOG YOBH"/>
    <property type="match status" value="1"/>
</dbReference>
<dbReference type="Gene3D" id="1.10.150.20">
    <property type="entry name" value="5' to 3' exonuclease, C-terminal subdomain"/>
    <property type="match status" value="1"/>
</dbReference>
<evidence type="ECO:0000256" key="5">
    <source>
        <dbReference type="ARBA" id="ARBA00022932"/>
    </source>
</evidence>
<dbReference type="InterPro" id="IPR043502">
    <property type="entry name" value="DNA/RNA_pol_sf"/>
</dbReference>
<feature type="binding site" evidence="6">
    <location>
        <position position="10"/>
    </location>
    <ligand>
        <name>Mg(2+)</name>
        <dbReference type="ChEBI" id="CHEBI:18420"/>
    </ligand>
</feature>
<evidence type="ECO:0000313" key="9">
    <source>
        <dbReference type="Proteomes" id="UP000886743"/>
    </source>
</evidence>
<dbReference type="InterPro" id="IPR050116">
    <property type="entry name" value="DNA_polymerase-Y"/>
</dbReference>
<evidence type="ECO:0000313" key="8">
    <source>
        <dbReference type="EMBL" id="HIV02677.1"/>
    </source>
</evidence>
<dbReference type="PROSITE" id="PS50173">
    <property type="entry name" value="UMUC"/>
    <property type="match status" value="1"/>
</dbReference>
<feature type="domain" description="UmuC" evidence="7">
    <location>
        <begin position="6"/>
        <end position="188"/>
    </location>
</feature>
<keyword evidence="6" id="KW-0479">Metal-binding</keyword>
<dbReference type="NCBIfam" id="NF002677">
    <property type="entry name" value="PRK02406.1"/>
    <property type="match status" value="1"/>
</dbReference>
<dbReference type="GO" id="GO:0009432">
    <property type="term" value="P:SOS response"/>
    <property type="evidence" value="ECO:0007669"/>
    <property type="project" value="TreeGrafter"/>
</dbReference>
<dbReference type="PANTHER" id="PTHR11076">
    <property type="entry name" value="DNA REPAIR POLYMERASE UMUC / TRANSFERASE FAMILY MEMBER"/>
    <property type="match status" value="1"/>
</dbReference>
<keyword evidence="6" id="KW-0238">DNA-binding</keyword>
<name>A0A9D1NHI1_9FIRM</name>
<feature type="active site" evidence="6">
    <location>
        <position position="107"/>
    </location>
</feature>
<dbReference type="AlphaFoldDB" id="A0A9D1NHI1"/>
<reference evidence="8" key="1">
    <citation type="submission" date="2020-10" db="EMBL/GenBank/DDBJ databases">
        <authorList>
            <person name="Gilroy R."/>
        </authorList>
    </citation>
    <scope>NUCLEOTIDE SEQUENCE</scope>
    <source>
        <strain evidence="8">4920</strain>
    </source>
</reference>
<dbReference type="GO" id="GO:0000287">
    <property type="term" value="F:magnesium ion binding"/>
    <property type="evidence" value="ECO:0007669"/>
    <property type="project" value="UniProtKB-UniRule"/>
</dbReference>